<dbReference type="GO" id="GO:0046872">
    <property type="term" value="F:metal ion binding"/>
    <property type="evidence" value="ECO:0007669"/>
    <property type="project" value="UniProtKB-KW"/>
</dbReference>
<evidence type="ECO:0000259" key="5">
    <source>
        <dbReference type="Pfam" id="PF04055"/>
    </source>
</evidence>
<dbReference type="InterPro" id="IPR016431">
    <property type="entry name" value="Pyrv-formate_lyase-activ_prd"/>
</dbReference>
<dbReference type="GO" id="GO:0051536">
    <property type="term" value="F:iron-sulfur cluster binding"/>
    <property type="evidence" value="ECO:0007669"/>
    <property type="project" value="UniProtKB-KW"/>
</dbReference>
<feature type="domain" description="Radical SAM core" evidence="5">
    <location>
        <begin position="57"/>
        <end position="189"/>
    </location>
</feature>
<dbReference type="Gene3D" id="3.20.20.70">
    <property type="entry name" value="Aldolase class I"/>
    <property type="match status" value="1"/>
</dbReference>
<dbReference type="SUPFAM" id="SSF102114">
    <property type="entry name" value="Radical SAM enzymes"/>
    <property type="match status" value="1"/>
</dbReference>
<dbReference type="AlphaFoldDB" id="K1SEZ6"/>
<reference evidence="6" key="1">
    <citation type="journal article" date="2013" name="Environ. Microbiol.">
        <title>Microbiota from the distal guts of lean and obese adolescents exhibit partial functional redundancy besides clear differences in community structure.</title>
        <authorList>
            <person name="Ferrer M."/>
            <person name="Ruiz A."/>
            <person name="Lanza F."/>
            <person name="Haange S.B."/>
            <person name="Oberbach A."/>
            <person name="Till H."/>
            <person name="Bargiela R."/>
            <person name="Campoy C."/>
            <person name="Segura M.T."/>
            <person name="Richter M."/>
            <person name="von Bergen M."/>
            <person name="Seifert J."/>
            <person name="Suarez A."/>
        </authorList>
    </citation>
    <scope>NUCLEOTIDE SEQUENCE</scope>
</reference>
<accession>K1SEZ6</accession>
<dbReference type="CDD" id="cd01335">
    <property type="entry name" value="Radical_SAM"/>
    <property type="match status" value="1"/>
</dbReference>
<dbReference type="EMBL" id="AJWZ01011232">
    <property type="protein sequence ID" value="EKC45996.1"/>
    <property type="molecule type" value="Genomic_DNA"/>
</dbReference>
<proteinExistence type="predicted"/>
<dbReference type="SFLD" id="SFLDS00029">
    <property type="entry name" value="Radical_SAM"/>
    <property type="match status" value="1"/>
</dbReference>
<dbReference type="PANTHER" id="PTHR43075">
    <property type="entry name" value="FORMATE LYASE ACTIVATING ENZYME, PUTATIVE (AFU_ORTHOLOGUE AFUA_2G15630)-RELATED"/>
    <property type="match status" value="1"/>
</dbReference>
<keyword evidence="2" id="KW-0479">Metal-binding</keyword>
<protein>
    <submittedName>
        <fullName evidence="6">Radical SAM domain-containing protein</fullName>
    </submittedName>
</protein>
<keyword evidence="3" id="KW-0408">Iron</keyword>
<name>K1SEZ6_9ZZZZ</name>
<dbReference type="PIRSF" id="PIRSF004869">
    <property type="entry name" value="PflX_prd"/>
    <property type="match status" value="1"/>
</dbReference>
<comment type="caution">
    <text evidence="6">The sequence shown here is derived from an EMBL/GenBank/DDBJ whole genome shotgun (WGS) entry which is preliminary data.</text>
</comment>
<evidence type="ECO:0000256" key="3">
    <source>
        <dbReference type="ARBA" id="ARBA00023004"/>
    </source>
</evidence>
<dbReference type="SFLD" id="SFLDG01099">
    <property type="entry name" value="Uncharacterised_Radical_SAM_Su"/>
    <property type="match status" value="1"/>
</dbReference>
<dbReference type="GO" id="GO:0003824">
    <property type="term" value="F:catalytic activity"/>
    <property type="evidence" value="ECO:0007669"/>
    <property type="project" value="InterPro"/>
</dbReference>
<dbReference type="InterPro" id="IPR058240">
    <property type="entry name" value="rSAM_sf"/>
</dbReference>
<keyword evidence="1" id="KW-0949">S-adenosyl-L-methionine</keyword>
<evidence type="ECO:0000256" key="4">
    <source>
        <dbReference type="ARBA" id="ARBA00023014"/>
    </source>
</evidence>
<sequence length="300" mass="33921">MKNLMESCTICPRECKVNRSLAQVGLCGMSDKIVVARIAPHYFEEPPISGVNGSGAIFFSGCNLKCIFCQNYNISTKNFGKEITVFELANKMIELQNLGVHNINLVTPTHFIPQIAQAIKIAKENGLVIPIVYNTSSYEKVSSLKLLDGLIDIYLPDLKYYDDWYSIKYSKAPNYFNIAIDAIEEMYRQVGNVVYDKNGIMKKGIIVRHLMLPGRGDDSKKIIEYLHLTYGNNIFISIMNQYTPLKQVKEIDELNKKVSDEEYSKLINYACDIGVENAFIQEGDTCSESFIPEFDLTGVK</sequence>
<dbReference type="PANTHER" id="PTHR43075:SF1">
    <property type="entry name" value="FORMATE LYASE ACTIVATING ENZYME, PUTATIVE (AFU_ORTHOLOGUE AFUA_2G15630)-RELATED"/>
    <property type="match status" value="1"/>
</dbReference>
<dbReference type="InterPro" id="IPR007197">
    <property type="entry name" value="rSAM"/>
</dbReference>
<dbReference type="InterPro" id="IPR013785">
    <property type="entry name" value="Aldolase_TIM"/>
</dbReference>
<evidence type="ECO:0000256" key="2">
    <source>
        <dbReference type="ARBA" id="ARBA00022723"/>
    </source>
</evidence>
<evidence type="ECO:0000256" key="1">
    <source>
        <dbReference type="ARBA" id="ARBA00022691"/>
    </source>
</evidence>
<dbReference type="InterPro" id="IPR040085">
    <property type="entry name" value="MJ0674-like"/>
</dbReference>
<dbReference type="Pfam" id="PF04055">
    <property type="entry name" value="Radical_SAM"/>
    <property type="match status" value="1"/>
</dbReference>
<gene>
    <name evidence="6" type="ORF">OBE_16528</name>
</gene>
<evidence type="ECO:0000313" key="6">
    <source>
        <dbReference type="EMBL" id="EKC45996.1"/>
    </source>
</evidence>
<keyword evidence="4" id="KW-0411">Iron-sulfur</keyword>
<organism evidence="6">
    <name type="scientific">human gut metagenome</name>
    <dbReference type="NCBI Taxonomy" id="408170"/>
    <lineage>
        <taxon>unclassified sequences</taxon>
        <taxon>metagenomes</taxon>
        <taxon>organismal metagenomes</taxon>
    </lineage>
</organism>